<dbReference type="GO" id="GO:0004672">
    <property type="term" value="F:protein kinase activity"/>
    <property type="evidence" value="ECO:0007669"/>
    <property type="project" value="InterPro"/>
</dbReference>
<name>A0A9N9CG53_9GLOM</name>
<protein>
    <submittedName>
        <fullName evidence="2">11816_t:CDS:1</fullName>
    </submittedName>
</protein>
<feature type="domain" description="Protein kinase" evidence="1">
    <location>
        <begin position="3"/>
        <end position="177"/>
    </location>
</feature>
<evidence type="ECO:0000313" key="3">
    <source>
        <dbReference type="Proteomes" id="UP000789706"/>
    </source>
</evidence>
<evidence type="ECO:0000313" key="2">
    <source>
        <dbReference type="EMBL" id="CAG8599127.1"/>
    </source>
</evidence>
<organism evidence="2 3">
    <name type="scientific">Diversispora eburnea</name>
    <dbReference type="NCBI Taxonomy" id="1213867"/>
    <lineage>
        <taxon>Eukaryota</taxon>
        <taxon>Fungi</taxon>
        <taxon>Fungi incertae sedis</taxon>
        <taxon>Mucoromycota</taxon>
        <taxon>Glomeromycotina</taxon>
        <taxon>Glomeromycetes</taxon>
        <taxon>Diversisporales</taxon>
        <taxon>Diversisporaceae</taxon>
        <taxon>Diversispora</taxon>
    </lineage>
</organism>
<comment type="caution">
    <text evidence="2">The sequence shown here is derived from an EMBL/GenBank/DDBJ whole genome shotgun (WGS) entry which is preliminary data.</text>
</comment>
<accession>A0A9N9CG53</accession>
<dbReference type="EMBL" id="CAJVPK010001815">
    <property type="protein sequence ID" value="CAG8599127.1"/>
    <property type="molecule type" value="Genomic_DNA"/>
</dbReference>
<dbReference type="InterPro" id="IPR011009">
    <property type="entry name" value="Kinase-like_dom_sf"/>
</dbReference>
<dbReference type="GO" id="GO:0005524">
    <property type="term" value="F:ATP binding"/>
    <property type="evidence" value="ECO:0007669"/>
    <property type="project" value="InterPro"/>
</dbReference>
<dbReference type="SMART" id="SM00220">
    <property type="entry name" value="S_TKc"/>
    <property type="match status" value="1"/>
</dbReference>
<reference evidence="2" key="1">
    <citation type="submission" date="2021-06" db="EMBL/GenBank/DDBJ databases">
        <authorList>
            <person name="Kallberg Y."/>
            <person name="Tangrot J."/>
            <person name="Rosling A."/>
        </authorList>
    </citation>
    <scope>NUCLEOTIDE SEQUENCE</scope>
    <source>
        <strain evidence="2">AZ414A</strain>
    </source>
</reference>
<sequence>MGVAVKCLRKNLFVHLVNFKFPLKNKKKENAEIVYEDRIMIQIEGIKNLVLLLNIVKISRKVFYVMPLANNNLSDLIYNRRMPEQCCAKLGNFGLSEKFNYHLAPKVLGQFLKMNKSAWINYKNTDIWLLGTTLYAYLTGQSLLNNRNYPKDRLQLYSSDAIDLINKLMKTDSLKYVKASSENICDSQDILNSKNETSKDILASYLRPENKYKSKDILENYL</sequence>
<dbReference type="Proteomes" id="UP000789706">
    <property type="component" value="Unassembled WGS sequence"/>
</dbReference>
<evidence type="ECO:0000259" key="1">
    <source>
        <dbReference type="SMART" id="SM00220"/>
    </source>
</evidence>
<feature type="non-terminal residue" evidence="2">
    <location>
        <position position="222"/>
    </location>
</feature>
<dbReference type="InterPro" id="IPR000719">
    <property type="entry name" value="Prot_kinase_dom"/>
</dbReference>
<dbReference type="SUPFAM" id="SSF56112">
    <property type="entry name" value="Protein kinase-like (PK-like)"/>
    <property type="match status" value="1"/>
</dbReference>
<dbReference type="AlphaFoldDB" id="A0A9N9CG53"/>
<gene>
    <name evidence="2" type="ORF">DEBURN_LOCUS9431</name>
</gene>
<keyword evidence="3" id="KW-1185">Reference proteome</keyword>
<proteinExistence type="predicted"/>
<dbReference type="Gene3D" id="1.10.510.10">
    <property type="entry name" value="Transferase(Phosphotransferase) domain 1"/>
    <property type="match status" value="1"/>
</dbReference>